<dbReference type="SMART" id="SM00089">
    <property type="entry name" value="PKD"/>
    <property type="match status" value="1"/>
</dbReference>
<dbReference type="InterPro" id="IPR026444">
    <property type="entry name" value="Secre_tail"/>
</dbReference>
<dbReference type="Pfam" id="PF18962">
    <property type="entry name" value="Por_Secre_tail"/>
    <property type="match status" value="1"/>
</dbReference>
<dbReference type="PROSITE" id="PS50093">
    <property type="entry name" value="PKD"/>
    <property type="match status" value="1"/>
</dbReference>
<evidence type="ECO:0000313" key="4">
    <source>
        <dbReference type="EMBL" id="KAB1061800.1"/>
    </source>
</evidence>
<organism evidence="4 5">
    <name type="scientific">Salibacter halophilus</name>
    <dbReference type="NCBI Taxonomy" id="1803916"/>
    <lineage>
        <taxon>Bacteria</taxon>
        <taxon>Pseudomonadati</taxon>
        <taxon>Bacteroidota</taxon>
        <taxon>Flavobacteriia</taxon>
        <taxon>Flavobacteriales</taxon>
        <taxon>Salibacteraceae</taxon>
        <taxon>Salibacter</taxon>
    </lineage>
</organism>
<feature type="chain" id="PRO_5026815641" evidence="2">
    <location>
        <begin position="23"/>
        <end position="581"/>
    </location>
</feature>
<dbReference type="Gene3D" id="2.60.40.10">
    <property type="entry name" value="Immunoglobulins"/>
    <property type="match status" value="1"/>
</dbReference>
<feature type="signal peptide" evidence="2">
    <location>
        <begin position="1"/>
        <end position="22"/>
    </location>
</feature>
<dbReference type="SUPFAM" id="SSF49299">
    <property type="entry name" value="PKD domain"/>
    <property type="match status" value="1"/>
</dbReference>
<dbReference type="InterPro" id="IPR000601">
    <property type="entry name" value="PKD_dom"/>
</dbReference>
<dbReference type="Proteomes" id="UP000435357">
    <property type="component" value="Unassembled WGS sequence"/>
</dbReference>
<evidence type="ECO:0000313" key="5">
    <source>
        <dbReference type="Proteomes" id="UP000435357"/>
    </source>
</evidence>
<reference evidence="4 5" key="1">
    <citation type="submission" date="2019-09" db="EMBL/GenBank/DDBJ databases">
        <title>Genomes of Cryomorphaceae.</title>
        <authorList>
            <person name="Bowman J.P."/>
        </authorList>
    </citation>
    <scope>NUCLEOTIDE SEQUENCE [LARGE SCALE GENOMIC DNA]</scope>
    <source>
        <strain evidence="4 5">KCTC 52047</strain>
    </source>
</reference>
<dbReference type="Pfam" id="PF18911">
    <property type="entry name" value="PKD_4"/>
    <property type="match status" value="1"/>
</dbReference>
<dbReference type="Pfam" id="PF20009">
    <property type="entry name" value="GEVED"/>
    <property type="match status" value="1"/>
</dbReference>
<evidence type="ECO:0000259" key="3">
    <source>
        <dbReference type="PROSITE" id="PS50093"/>
    </source>
</evidence>
<evidence type="ECO:0000256" key="2">
    <source>
        <dbReference type="SAM" id="SignalP"/>
    </source>
</evidence>
<dbReference type="InterPro" id="IPR022409">
    <property type="entry name" value="PKD/Chitinase_dom"/>
</dbReference>
<dbReference type="EMBL" id="WACR01000014">
    <property type="protein sequence ID" value="KAB1061800.1"/>
    <property type="molecule type" value="Genomic_DNA"/>
</dbReference>
<protein>
    <submittedName>
        <fullName evidence="4">T9SS type A sorting domain-containing protein</fullName>
    </submittedName>
</protein>
<dbReference type="OrthoDB" id="9770043at2"/>
<dbReference type="CDD" id="cd00146">
    <property type="entry name" value="PKD"/>
    <property type="match status" value="1"/>
</dbReference>
<accession>A0A6N6M6M0</accession>
<comment type="caution">
    <text evidence="4">The sequence shown here is derived from an EMBL/GenBank/DDBJ whole genome shotgun (WGS) entry which is preliminary data.</text>
</comment>
<keyword evidence="5" id="KW-1185">Reference proteome</keyword>
<feature type="domain" description="PKD" evidence="3">
    <location>
        <begin position="443"/>
        <end position="480"/>
    </location>
</feature>
<dbReference type="NCBIfam" id="TIGR04183">
    <property type="entry name" value="Por_Secre_tail"/>
    <property type="match status" value="1"/>
</dbReference>
<gene>
    <name evidence="4" type="ORF">F3059_13330</name>
</gene>
<dbReference type="RefSeq" id="WP_151170113.1">
    <property type="nucleotide sequence ID" value="NZ_WACR01000014.1"/>
</dbReference>
<sequence>MNKLISKIIALAFVLFAFQANAQYCLPTYSSTSEQITSFVTTNGLTNINYNPPSYPSGGFEDLTATQSVSIIVGNTCNFNASYTTPWSNTFRIWVDWDNNGVYDDPSERVYDFGSTTPASTGSFPVPMTTTPGTYNMRVRAEYSSSSTPGPCTAETWGSAADFSLVVLSPQNVGVESILSPAAPDCSNDDLYIQLVNDGSDTLYSADIDWSINGVQQNTVPWSGQLSPFGDVSDSIFVGNASSLNQGEELKVWASNPNDTTDQFPSNDTMRYVHPVYGELNVPGQFLLCENEVDTISTGLTFSDHTWSDGSKKTFLEIVSAGQYAVTTEDVSTGCVQEASFNVVEESPVNLPDTIIKGCVVDGGVSLTGNVPGDYDWSTGASTSFINVTESGTYSVSVTDPTGKCTSIDSVEIEVFEDPVAGFIGDRAFLTMTFTDTSLYSETYYWDFGDGSTSTSQNPVHIYSSEGEYDVMQAVDNFCGTDTIYQSFNITSTSVYENVNNEEVSIYPNPTSSNLNLYSSQSFGTLDVTMIDITGKVVYTETKNIQAGDRIMFDVSNFSPGIYTLKLDNATSSSNYKFIVK</sequence>
<dbReference type="InterPro" id="IPR035986">
    <property type="entry name" value="PKD_dom_sf"/>
</dbReference>
<keyword evidence="1 2" id="KW-0732">Signal</keyword>
<dbReference type="AlphaFoldDB" id="A0A6N6M6M0"/>
<evidence type="ECO:0000256" key="1">
    <source>
        <dbReference type="ARBA" id="ARBA00022729"/>
    </source>
</evidence>
<dbReference type="InterPro" id="IPR045474">
    <property type="entry name" value="GEVED"/>
</dbReference>
<proteinExistence type="predicted"/>
<dbReference type="InterPro" id="IPR013783">
    <property type="entry name" value="Ig-like_fold"/>
</dbReference>
<name>A0A6N6M6M0_9FLAO</name>